<dbReference type="Pfam" id="PF23651">
    <property type="entry name" value="TRAF_BTBD17"/>
    <property type="match status" value="2"/>
</dbReference>
<sequence length="248" mass="27450">MEEVARLYPHGELLFIPRLYTSDKWGALLVVEHFSLLPAYHSRTLVFSGPTSCAEHACSSSHHHSPGSSRHHLGNGGSNAGPYSATASSSDRHCEWVVDLYPKGVWFQRCQLIVWQGTVEVPEAVLRTVRLSLTCRHPWPVRVQVGVLVWATSPPAGGNGGVEHIARVLRKIHRFGGEDRVLNFDELLSFDELNGPEVIMNDNGNLRCCSSSTMYQGSSSYLVGKERDTLKVHIVIAPLSEICPPFIQ</sequence>
<evidence type="ECO:0000259" key="2">
    <source>
        <dbReference type="Pfam" id="PF23651"/>
    </source>
</evidence>
<feature type="domain" description="BTBD17 TRAF" evidence="2">
    <location>
        <begin position="15"/>
        <end position="59"/>
    </location>
</feature>
<feature type="domain" description="BTBD17 TRAF" evidence="2">
    <location>
        <begin position="84"/>
        <end position="239"/>
    </location>
</feature>
<reference evidence="3" key="2">
    <citation type="submission" date="2017-10" db="EMBL/GenBank/DDBJ databases">
        <title>Ladona fulva Genome sequencing and assembly.</title>
        <authorList>
            <person name="Murali S."/>
            <person name="Richards S."/>
            <person name="Bandaranaike D."/>
            <person name="Bellair M."/>
            <person name="Blankenburg K."/>
            <person name="Chao H."/>
            <person name="Dinh H."/>
            <person name="Doddapaneni H."/>
            <person name="Dugan-Rocha S."/>
            <person name="Elkadiri S."/>
            <person name="Gnanaolivu R."/>
            <person name="Hernandez B."/>
            <person name="Skinner E."/>
            <person name="Javaid M."/>
            <person name="Lee S."/>
            <person name="Li M."/>
            <person name="Ming W."/>
            <person name="Munidasa M."/>
            <person name="Muniz J."/>
            <person name="Nguyen L."/>
            <person name="Hughes D."/>
            <person name="Osuji N."/>
            <person name="Pu L.-L."/>
            <person name="Puazo M."/>
            <person name="Qu C."/>
            <person name="Quiroz J."/>
            <person name="Raj R."/>
            <person name="Weissenberger G."/>
            <person name="Xin Y."/>
            <person name="Zou X."/>
            <person name="Han Y."/>
            <person name="Worley K."/>
            <person name="Muzny D."/>
            <person name="Gibbs R."/>
        </authorList>
    </citation>
    <scope>NUCLEOTIDE SEQUENCE</scope>
    <source>
        <strain evidence="3">Sampled in the wild</strain>
    </source>
</reference>
<dbReference type="Proteomes" id="UP000792457">
    <property type="component" value="Unassembled WGS sequence"/>
</dbReference>
<organism evidence="3 4">
    <name type="scientific">Ladona fulva</name>
    <name type="common">Scarce chaser dragonfly</name>
    <name type="synonym">Libellula fulva</name>
    <dbReference type="NCBI Taxonomy" id="123851"/>
    <lineage>
        <taxon>Eukaryota</taxon>
        <taxon>Metazoa</taxon>
        <taxon>Ecdysozoa</taxon>
        <taxon>Arthropoda</taxon>
        <taxon>Hexapoda</taxon>
        <taxon>Insecta</taxon>
        <taxon>Pterygota</taxon>
        <taxon>Palaeoptera</taxon>
        <taxon>Odonata</taxon>
        <taxon>Epiprocta</taxon>
        <taxon>Anisoptera</taxon>
        <taxon>Libelluloidea</taxon>
        <taxon>Libellulidae</taxon>
        <taxon>Ladona</taxon>
    </lineage>
</organism>
<keyword evidence="4" id="KW-1185">Reference proteome</keyword>
<feature type="region of interest" description="Disordered" evidence="1">
    <location>
        <begin position="58"/>
        <end position="84"/>
    </location>
</feature>
<dbReference type="OrthoDB" id="2359033at2759"/>
<proteinExistence type="predicted"/>
<evidence type="ECO:0000256" key="1">
    <source>
        <dbReference type="SAM" id="MobiDB-lite"/>
    </source>
</evidence>
<dbReference type="EMBL" id="KZ308689">
    <property type="protein sequence ID" value="KAG8233131.1"/>
    <property type="molecule type" value="Genomic_DNA"/>
</dbReference>
<accession>A0A8K0KDH4</accession>
<dbReference type="InterPro" id="IPR056184">
    <property type="entry name" value="TRAF_BTBD17"/>
</dbReference>
<name>A0A8K0KDH4_LADFU</name>
<evidence type="ECO:0000313" key="3">
    <source>
        <dbReference type="EMBL" id="KAG8233131.1"/>
    </source>
</evidence>
<feature type="compositionally biased region" description="Basic residues" evidence="1">
    <location>
        <begin position="61"/>
        <end position="73"/>
    </location>
</feature>
<dbReference type="AlphaFoldDB" id="A0A8K0KDH4"/>
<protein>
    <recommendedName>
        <fullName evidence="2">BTBD17 TRAF domain-containing protein</fullName>
    </recommendedName>
</protein>
<gene>
    <name evidence="3" type="ORF">J437_LFUL010361</name>
</gene>
<evidence type="ECO:0000313" key="4">
    <source>
        <dbReference type="Proteomes" id="UP000792457"/>
    </source>
</evidence>
<comment type="caution">
    <text evidence="3">The sequence shown here is derived from an EMBL/GenBank/DDBJ whole genome shotgun (WGS) entry which is preliminary data.</text>
</comment>
<reference evidence="3" key="1">
    <citation type="submission" date="2013-04" db="EMBL/GenBank/DDBJ databases">
        <authorList>
            <person name="Qu J."/>
            <person name="Murali S.C."/>
            <person name="Bandaranaike D."/>
            <person name="Bellair M."/>
            <person name="Blankenburg K."/>
            <person name="Chao H."/>
            <person name="Dinh H."/>
            <person name="Doddapaneni H."/>
            <person name="Downs B."/>
            <person name="Dugan-Rocha S."/>
            <person name="Elkadiri S."/>
            <person name="Gnanaolivu R.D."/>
            <person name="Hernandez B."/>
            <person name="Javaid M."/>
            <person name="Jayaseelan J.C."/>
            <person name="Lee S."/>
            <person name="Li M."/>
            <person name="Ming W."/>
            <person name="Munidasa M."/>
            <person name="Muniz J."/>
            <person name="Nguyen L."/>
            <person name="Ongeri F."/>
            <person name="Osuji N."/>
            <person name="Pu L.-L."/>
            <person name="Puazo M."/>
            <person name="Qu C."/>
            <person name="Quiroz J."/>
            <person name="Raj R."/>
            <person name="Weissenberger G."/>
            <person name="Xin Y."/>
            <person name="Zou X."/>
            <person name="Han Y."/>
            <person name="Richards S."/>
            <person name="Worley K."/>
            <person name="Muzny D."/>
            <person name="Gibbs R."/>
        </authorList>
    </citation>
    <scope>NUCLEOTIDE SEQUENCE</scope>
    <source>
        <strain evidence="3">Sampled in the wild</strain>
    </source>
</reference>